<evidence type="ECO:0000313" key="3">
    <source>
        <dbReference type="Proteomes" id="UP000092377"/>
    </source>
</evidence>
<dbReference type="Gene3D" id="1.25.40.10">
    <property type="entry name" value="Tetratricopeptide repeat domain"/>
    <property type="match status" value="1"/>
</dbReference>
<name>A0A1B8HNU1_9GAMM</name>
<proteinExistence type="predicted"/>
<dbReference type="InterPro" id="IPR006597">
    <property type="entry name" value="Sel1-like"/>
</dbReference>
<protein>
    <recommendedName>
        <fullName evidence="4">Sel1 repeat family protein</fullName>
    </recommendedName>
</protein>
<organism evidence="2 3">
    <name type="scientific">Morganella psychrotolerans</name>
    <dbReference type="NCBI Taxonomy" id="368603"/>
    <lineage>
        <taxon>Bacteria</taxon>
        <taxon>Pseudomonadati</taxon>
        <taxon>Pseudomonadota</taxon>
        <taxon>Gammaproteobacteria</taxon>
        <taxon>Enterobacterales</taxon>
        <taxon>Morganellaceae</taxon>
        <taxon>Morganella</taxon>
    </lineage>
</organism>
<sequence>MKNYSLVCLVLLFISFFSFANNTQYDIYLLSQKAGQGDADAQFLLGSIYLSGDYGVRKDIDKGKYYLLVAAGKGDSDAKRFLAYQFYKEHEFYIFIRWLSYYSLDFIREK</sequence>
<evidence type="ECO:0008006" key="4">
    <source>
        <dbReference type="Google" id="ProtNLM"/>
    </source>
</evidence>
<keyword evidence="3" id="KW-1185">Reference proteome</keyword>
<dbReference type="InterPro" id="IPR011990">
    <property type="entry name" value="TPR-like_helical_dom_sf"/>
</dbReference>
<gene>
    <name evidence="2" type="ORF">AYY18_02480</name>
</gene>
<evidence type="ECO:0000313" key="2">
    <source>
        <dbReference type="EMBL" id="OBU11156.1"/>
    </source>
</evidence>
<comment type="caution">
    <text evidence="2">The sequence shown here is derived from an EMBL/GenBank/DDBJ whole genome shotgun (WGS) entry which is preliminary data.</text>
</comment>
<dbReference type="AlphaFoldDB" id="A0A1B8HNU1"/>
<feature type="signal peptide" evidence="1">
    <location>
        <begin position="1"/>
        <end position="20"/>
    </location>
</feature>
<keyword evidence="1" id="KW-0732">Signal</keyword>
<dbReference type="Proteomes" id="UP000092377">
    <property type="component" value="Unassembled WGS sequence"/>
</dbReference>
<dbReference type="EMBL" id="LZEY01000012">
    <property type="protein sequence ID" value="OBU11156.1"/>
    <property type="molecule type" value="Genomic_DNA"/>
</dbReference>
<feature type="chain" id="PRO_5008609869" description="Sel1 repeat family protein" evidence="1">
    <location>
        <begin position="21"/>
        <end position="110"/>
    </location>
</feature>
<reference evidence="3" key="1">
    <citation type="submission" date="2016-06" db="EMBL/GenBank/DDBJ databases">
        <authorList>
            <person name="Butler K."/>
        </authorList>
    </citation>
    <scope>NUCLEOTIDE SEQUENCE [LARGE SCALE GENOMIC DNA]</scope>
    <source>
        <strain evidence="3">GCSL-Mp20</strain>
    </source>
</reference>
<dbReference type="SMART" id="SM00671">
    <property type="entry name" value="SEL1"/>
    <property type="match status" value="1"/>
</dbReference>
<dbReference type="OrthoDB" id="6466104at2"/>
<dbReference type="SUPFAM" id="SSF81901">
    <property type="entry name" value="HCP-like"/>
    <property type="match status" value="1"/>
</dbReference>
<evidence type="ECO:0000256" key="1">
    <source>
        <dbReference type="SAM" id="SignalP"/>
    </source>
</evidence>
<accession>A0A1B8HNU1</accession>